<reference evidence="13 14" key="1">
    <citation type="submission" date="2024-04" db="EMBL/GenBank/DDBJ databases">
        <authorList>
            <person name="Rising A."/>
            <person name="Reimegard J."/>
            <person name="Sonavane S."/>
            <person name="Akerstrom W."/>
            <person name="Nylinder S."/>
            <person name="Hedman E."/>
            <person name="Kallberg Y."/>
        </authorList>
    </citation>
    <scope>NUCLEOTIDE SEQUENCE [LARGE SCALE GENOMIC DNA]</scope>
</reference>
<keyword evidence="8" id="KW-0238">DNA-binding</keyword>
<dbReference type="GO" id="GO:0003677">
    <property type="term" value="F:DNA binding"/>
    <property type="evidence" value="ECO:0007669"/>
    <property type="project" value="UniProtKB-KW"/>
</dbReference>
<keyword evidence="9" id="KW-0804">Transcription</keyword>
<evidence type="ECO:0000256" key="4">
    <source>
        <dbReference type="ARBA" id="ARBA00022737"/>
    </source>
</evidence>
<dbReference type="PROSITE" id="PS00028">
    <property type="entry name" value="ZINC_FINGER_C2H2_1"/>
    <property type="match status" value="7"/>
</dbReference>
<dbReference type="FunFam" id="3.30.160.60:FF:000621">
    <property type="entry name" value="FLT3-interacting zinc finger 1"/>
    <property type="match status" value="1"/>
</dbReference>
<dbReference type="EMBL" id="CAXIEN010000279">
    <property type="protein sequence ID" value="CAL1291254.1"/>
    <property type="molecule type" value="Genomic_DNA"/>
</dbReference>
<evidence type="ECO:0000259" key="12">
    <source>
        <dbReference type="PROSITE" id="PS50157"/>
    </source>
</evidence>
<evidence type="ECO:0000256" key="9">
    <source>
        <dbReference type="ARBA" id="ARBA00023163"/>
    </source>
</evidence>
<keyword evidence="4" id="KW-0677">Repeat</keyword>
<comment type="subcellular location">
    <subcellularLocation>
        <location evidence="1">Nucleus</location>
    </subcellularLocation>
</comment>
<dbReference type="Proteomes" id="UP001497382">
    <property type="component" value="Unassembled WGS sequence"/>
</dbReference>
<comment type="similarity">
    <text evidence="2">Belongs to the krueppel C2H2-type zinc-finger protein family.</text>
</comment>
<dbReference type="GO" id="GO:0008270">
    <property type="term" value="F:zinc ion binding"/>
    <property type="evidence" value="ECO:0007669"/>
    <property type="project" value="UniProtKB-KW"/>
</dbReference>
<feature type="domain" description="C2H2-type" evidence="12">
    <location>
        <begin position="757"/>
        <end position="784"/>
    </location>
</feature>
<feature type="domain" description="C2H2-type" evidence="12">
    <location>
        <begin position="701"/>
        <end position="728"/>
    </location>
</feature>
<dbReference type="SMART" id="SM00355">
    <property type="entry name" value="ZnF_C2H2"/>
    <property type="match status" value="7"/>
</dbReference>
<dbReference type="FunFam" id="3.30.160.60:FF:000931">
    <property type="entry name" value="zinc finger protein 697"/>
    <property type="match status" value="2"/>
</dbReference>
<keyword evidence="6" id="KW-0862">Zinc</keyword>
<accession>A0AAV2B6M2</accession>
<feature type="domain" description="C2H2-type" evidence="12">
    <location>
        <begin position="589"/>
        <end position="616"/>
    </location>
</feature>
<evidence type="ECO:0000256" key="5">
    <source>
        <dbReference type="ARBA" id="ARBA00022771"/>
    </source>
</evidence>
<keyword evidence="7" id="KW-0805">Transcription regulation</keyword>
<feature type="domain" description="C2H2-type" evidence="12">
    <location>
        <begin position="645"/>
        <end position="672"/>
    </location>
</feature>
<dbReference type="Pfam" id="PF00096">
    <property type="entry name" value="zf-C2H2"/>
    <property type="match status" value="7"/>
</dbReference>
<evidence type="ECO:0000256" key="8">
    <source>
        <dbReference type="ARBA" id="ARBA00023125"/>
    </source>
</evidence>
<evidence type="ECO:0000256" key="10">
    <source>
        <dbReference type="ARBA" id="ARBA00023242"/>
    </source>
</evidence>
<evidence type="ECO:0000256" key="7">
    <source>
        <dbReference type="ARBA" id="ARBA00023015"/>
    </source>
</evidence>
<protein>
    <recommendedName>
        <fullName evidence="12">C2H2-type domain-containing protein</fullName>
    </recommendedName>
</protein>
<dbReference type="FunFam" id="3.30.160.60:FF:000446">
    <property type="entry name" value="Zinc finger protein"/>
    <property type="match status" value="1"/>
</dbReference>
<evidence type="ECO:0000256" key="3">
    <source>
        <dbReference type="ARBA" id="ARBA00022723"/>
    </source>
</evidence>
<evidence type="ECO:0000256" key="2">
    <source>
        <dbReference type="ARBA" id="ARBA00006991"/>
    </source>
</evidence>
<evidence type="ECO:0000313" key="14">
    <source>
        <dbReference type="Proteomes" id="UP001497382"/>
    </source>
</evidence>
<feature type="domain" description="C2H2-type" evidence="12">
    <location>
        <begin position="673"/>
        <end position="700"/>
    </location>
</feature>
<dbReference type="Gene3D" id="3.30.160.60">
    <property type="entry name" value="Classic Zinc Finger"/>
    <property type="match status" value="7"/>
</dbReference>
<dbReference type="FunFam" id="3.30.160.60:FF:000065">
    <property type="entry name" value="B-cell CLL/lymphoma 6, member B"/>
    <property type="match status" value="2"/>
</dbReference>
<keyword evidence="5 11" id="KW-0863">Zinc-finger</keyword>
<sequence>MEENNWRCPRCFKHVESSVAKCPCTLNQPYQQQENKGVDSYGLHQTESPLQQQEHNILRNENRIAVKGKQDNYNHICDYGLIFQNYKDNNFVNGNFSSSQESPCLPLTFHTFQENESIQSNPICDSNVSYSQESSKIGKEPLNHQKFIPSGYFSQIPREVPINSKELNDVQQTTKDLENVHEKYIYRKNLILEKRNLSESIISNQIHIYENSGIPNTRECQPLQKQYHKQKIPPTTPKIHEIQTSKQDHSFRFHAEARGDYLCHNDINTNNSDFPHQYFTNEAPLNMSRHMLNENIIENSSQQYQSNQNICEKINETFAGQEYITRLTDPVQFRHAEAAFNDLCNQQSVPYSGENIFQNDFPTKYLEDVNIKKITFTNQYPKHESSMSIYQQSLQENDRIHSTKEHQSNGMIPEDLLDTSIIEECLSTFPDTGDCIYTQKSRIDEDVRQSKILTSLNSISIPRNNTTVDLENKTDNVKELWLDLESNASLLFKQHYEKRNKCKTSTNIDGYESLSTSLNNEENIFQDYNHSVNSIQASDKSTRNNNLLINNKVENPVREPLAYFHSVNSVLTRKNLNTHHQPHSNEGTLKCNLCSKSFKRKCHLVNHMRTHTNKWKRQCTICKRSFTRRTLLDNHMRIHTKERPYKCKFCPQSFTHRSTLVNHIRTHTNERPYQCEICQRTFRLKLSLVGHIRTHTNERPYQCEICQRTFRLRSSLVRHIRTHTNERPYQCEICQRTFTLKSTLAEHIRTHTNERPYQCEICHKSFKQRSHLYTHIRRHKNERP</sequence>
<gene>
    <name evidence="13" type="ORF">LARSCL_LOCUS16985</name>
</gene>
<feature type="domain" description="C2H2-type" evidence="12">
    <location>
        <begin position="617"/>
        <end position="644"/>
    </location>
</feature>
<organism evidence="13 14">
    <name type="scientific">Larinioides sclopetarius</name>
    <dbReference type="NCBI Taxonomy" id="280406"/>
    <lineage>
        <taxon>Eukaryota</taxon>
        <taxon>Metazoa</taxon>
        <taxon>Ecdysozoa</taxon>
        <taxon>Arthropoda</taxon>
        <taxon>Chelicerata</taxon>
        <taxon>Arachnida</taxon>
        <taxon>Araneae</taxon>
        <taxon>Araneomorphae</taxon>
        <taxon>Entelegynae</taxon>
        <taxon>Araneoidea</taxon>
        <taxon>Araneidae</taxon>
        <taxon>Larinioides</taxon>
    </lineage>
</organism>
<dbReference type="GO" id="GO:0005634">
    <property type="term" value="C:nucleus"/>
    <property type="evidence" value="ECO:0007669"/>
    <property type="project" value="UniProtKB-SubCell"/>
</dbReference>
<dbReference type="PROSITE" id="PS50157">
    <property type="entry name" value="ZINC_FINGER_C2H2_2"/>
    <property type="match status" value="7"/>
</dbReference>
<dbReference type="PANTHER" id="PTHR16515">
    <property type="entry name" value="PR DOMAIN ZINC FINGER PROTEIN"/>
    <property type="match status" value="1"/>
</dbReference>
<feature type="domain" description="C2H2-type" evidence="12">
    <location>
        <begin position="729"/>
        <end position="756"/>
    </location>
</feature>
<evidence type="ECO:0000256" key="1">
    <source>
        <dbReference type="ARBA" id="ARBA00004123"/>
    </source>
</evidence>
<dbReference type="AlphaFoldDB" id="A0AAV2B6M2"/>
<dbReference type="FunFam" id="3.30.160.60:FF:000624">
    <property type="entry name" value="zinc finger protein 697"/>
    <property type="match status" value="1"/>
</dbReference>
<dbReference type="PANTHER" id="PTHR16515:SF66">
    <property type="entry name" value="C2H2-TYPE DOMAIN-CONTAINING PROTEIN"/>
    <property type="match status" value="1"/>
</dbReference>
<evidence type="ECO:0000313" key="13">
    <source>
        <dbReference type="EMBL" id="CAL1291254.1"/>
    </source>
</evidence>
<evidence type="ECO:0000256" key="11">
    <source>
        <dbReference type="PROSITE-ProRule" id="PRU00042"/>
    </source>
</evidence>
<dbReference type="SUPFAM" id="SSF57667">
    <property type="entry name" value="beta-beta-alpha zinc fingers"/>
    <property type="match status" value="4"/>
</dbReference>
<dbReference type="InterPro" id="IPR036236">
    <property type="entry name" value="Znf_C2H2_sf"/>
</dbReference>
<name>A0AAV2B6M2_9ARAC</name>
<evidence type="ECO:0000256" key="6">
    <source>
        <dbReference type="ARBA" id="ARBA00022833"/>
    </source>
</evidence>
<proteinExistence type="inferred from homology"/>
<dbReference type="InterPro" id="IPR050331">
    <property type="entry name" value="Zinc_finger"/>
</dbReference>
<dbReference type="InterPro" id="IPR013087">
    <property type="entry name" value="Znf_C2H2_type"/>
</dbReference>
<keyword evidence="14" id="KW-1185">Reference proteome</keyword>
<keyword evidence="10" id="KW-0539">Nucleus</keyword>
<keyword evidence="3" id="KW-0479">Metal-binding</keyword>
<comment type="caution">
    <text evidence="13">The sequence shown here is derived from an EMBL/GenBank/DDBJ whole genome shotgun (WGS) entry which is preliminary data.</text>
</comment>
<dbReference type="GO" id="GO:0010468">
    <property type="term" value="P:regulation of gene expression"/>
    <property type="evidence" value="ECO:0007669"/>
    <property type="project" value="TreeGrafter"/>
</dbReference>